<evidence type="ECO:0000256" key="2">
    <source>
        <dbReference type="ARBA" id="ARBA00010292"/>
    </source>
</evidence>
<dbReference type="GO" id="GO:0005743">
    <property type="term" value="C:mitochondrial inner membrane"/>
    <property type="evidence" value="ECO:0007669"/>
    <property type="project" value="UniProtKB-SubCell"/>
</dbReference>
<evidence type="ECO:0000256" key="11">
    <source>
        <dbReference type="PIRSR" id="PIRSR602124-2"/>
    </source>
</evidence>
<comment type="caution">
    <text evidence="14">The sequence shown here is derived from an EMBL/GenBank/DDBJ whole genome shotgun (WGS) entry which is preliminary data.</text>
</comment>
<name>A0A8H6I4J2_9AGAR</name>
<evidence type="ECO:0000313" key="14">
    <source>
        <dbReference type="EMBL" id="KAF6757231.1"/>
    </source>
</evidence>
<feature type="binding site" evidence="11">
    <location>
        <position position="148"/>
    </location>
    <ligand>
        <name>Zn(2+)</name>
        <dbReference type="ChEBI" id="CHEBI:29105"/>
    </ligand>
</feature>
<feature type="region of interest" description="Disordered" evidence="12">
    <location>
        <begin position="27"/>
        <end position="69"/>
    </location>
</feature>
<evidence type="ECO:0000256" key="8">
    <source>
        <dbReference type="ARBA" id="ARBA00023136"/>
    </source>
</evidence>
<keyword evidence="15" id="KW-1185">Reference proteome</keyword>
<dbReference type="PROSITE" id="PS51359">
    <property type="entry name" value="COX5B_2"/>
    <property type="match status" value="1"/>
</dbReference>
<keyword evidence="6" id="KW-0809">Transit peptide</keyword>
<evidence type="ECO:0000256" key="10">
    <source>
        <dbReference type="ARBA" id="ARBA00070613"/>
    </source>
</evidence>
<dbReference type="Proteomes" id="UP000521943">
    <property type="component" value="Unassembled WGS sequence"/>
</dbReference>
<feature type="domain" description="C2H2-type" evidence="13">
    <location>
        <begin position="145"/>
        <end position="166"/>
    </location>
</feature>
<evidence type="ECO:0000259" key="13">
    <source>
        <dbReference type="PROSITE" id="PS00028"/>
    </source>
</evidence>
<dbReference type="FunFam" id="2.60.11.10:FF:000003">
    <property type="entry name" value="Cytochrome c oxidase subunit IV"/>
    <property type="match status" value="1"/>
</dbReference>
<feature type="binding site" evidence="11">
    <location>
        <position position="122"/>
    </location>
    <ligand>
        <name>Zn(2+)</name>
        <dbReference type="ChEBI" id="CHEBI:29105"/>
    </ligand>
</feature>
<evidence type="ECO:0000256" key="7">
    <source>
        <dbReference type="ARBA" id="ARBA00023128"/>
    </source>
</evidence>
<dbReference type="SUPFAM" id="SSF57802">
    <property type="entry name" value="Rubredoxin-like"/>
    <property type="match status" value="1"/>
</dbReference>
<comment type="subcellular location">
    <subcellularLocation>
        <location evidence="1">Mitochondrion inner membrane</location>
        <topology evidence="1">Peripheral membrane protein</topology>
        <orientation evidence="1">Matrix side</orientation>
    </subcellularLocation>
</comment>
<keyword evidence="4" id="KW-0999">Mitochondrion inner membrane</keyword>
<comment type="similarity">
    <text evidence="2">Belongs to the cytochrome c oxidase subunit 5B family.</text>
</comment>
<dbReference type="GO" id="GO:0006123">
    <property type="term" value="P:mitochondrial electron transport, cytochrome c to oxygen"/>
    <property type="evidence" value="ECO:0007669"/>
    <property type="project" value="InterPro"/>
</dbReference>
<dbReference type="PROSITE" id="PS00028">
    <property type="entry name" value="ZINC_FINGER_C2H2_1"/>
    <property type="match status" value="1"/>
</dbReference>
<dbReference type="GO" id="GO:0046872">
    <property type="term" value="F:metal ion binding"/>
    <property type="evidence" value="ECO:0007669"/>
    <property type="project" value="UniProtKB-KW"/>
</dbReference>
<keyword evidence="8" id="KW-0472">Membrane</keyword>
<proteinExistence type="inferred from homology"/>
<keyword evidence="5 11" id="KW-0862">Zinc</keyword>
<dbReference type="InterPro" id="IPR036972">
    <property type="entry name" value="Cyt_c_oxidase_su5b_sf"/>
</dbReference>
<feature type="compositionally biased region" description="Low complexity" evidence="12">
    <location>
        <begin position="27"/>
        <end position="45"/>
    </location>
</feature>
<evidence type="ECO:0000256" key="3">
    <source>
        <dbReference type="ARBA" id="ARBA00022723"/>
    </source>
</evidence>
<protein>
    <recommendedName>
        <fullName evidence="10">Cytochrome c oxidase subunit 4, mitochondrial</fullName>
    </recommendedName>
    <alternativeName>
        <fullName evidence="9">Cytochrome c oxidase polypeptide IV</fullName>
    </alternativeName>
</protein>
<dbReference type="AlphaFoldDB" id="A0A8H6I4J2"/>
<dbReference type="CDD" id="cd00924">
    <property type="entry name" value="Cyt_c_Oxidase_Vb"/>
    <property type="match status" value="1"/>
</dbReference>
<evidence type="ECO:0000256" key="6">
    <source>
        <dbReference type="ARBA" id="ARBA00022946"/>
    </source>
</evidence>
<sequence length="166" mass="17999">MRRSPGRRLARAGIIGTALRAAVRPAARASRQTLKPARAFSVSARARSDHGPPPPQLFGPGAKPGTVPTDIEQATGLERLQLLGQLEGVSVFDDQPLDSSRLGTKADPVLVLSYDTERLVGCSGVPADSHEVLWFTLKKDKIGRCTECGSVYKLDFQGEEHEEHHH</sequence>
<dbReference type="EMBL" id="JACGCI010000023">
    <property type="protein sequence ID" value="KAF6757231.1"/>
    <property type="molecule type" value="Genomic_DNA"/>
</dbReference>
<dbReference type="OrthoDB" id="10249250at2759"/>
<accession>A0A8H6I4J2</accession>
<evidence type="ECO:0000256" key="1">
    <source>
        <dbReference type="ARBA" id="ARBA00004443"/>
    </source>
</evidence>
<evidence type="ECO:0000256" key="9">
    <source>
        <dbReference type="ARBA" id="ARBA00031366"/>
    </source>
</evidence>
<dbReference type="PANTHER" id="PTHR10122:SF0">
    <property type="entry name" value="CYTOCHROME C OXIDASE SUBUNIT 5B, ISOFORM A-RELATED"/>
    <property type="match status" value="1"/>
</dbReference>
<feature type="binding site" evidence="11">
    <location>
        <position position="145"/>
    </location>
    <ligand>
        <name>Zn(2+)</name>
        <dbReference type="ChEBI" id="CHEBI:29105"/>
    </ligand>
</feature>
<dbReference type="InterPro" id="IPR013087">
    <property type="entry name" value="Znf_C2H2_type"/>
</dbReference>
<dbReference type="PROSITE" id="PS00848">
    <property type="entry name" value="COX5B_1"/>
    <property type="match status" value="1"/>
</dbReference>
<reference evidence="14 15" key="1">
    <citation type="submission" date="2020-07" db="EMBL/GenBank/DDBJ databases">
        <title>Comparative genomics of pyrophilous fungi reveals a link between fire events and developmental genes.</title>
        <authorList>
            <consortium name="DOE Joint Genome Institute"/>
            <person name="Steindorff A.S."/>
            <person name="Carver A."/>
            <person name="Calhoun S."/>
            <person name="Stillman K."/>
            <person name="Liu H."/>
            <person name="Lipzen A."/>
            <person name="Pangilinan J."/>
            <person name="Labutti K."/>
            <person name="Bruns T.D."/>
            <person name="Grigoriev I.V."/>
        </authorList>
    </citation>
    <scope>NUCLEOTIDE SEQUENCE [LARGE SCALE GENOMIC DNA]</scope>
    <source>
        <strain evidence="14 15">CBS 144469</strain>
    </source>
</reference>
<dbReference type="Pfam" id="PF01215">
    <property type="entry name" value="COX5B"/>
    <property type="match status" value="1"/>
</dbReference>
<evidence type="ECO:0000256" key="5">
    <source>
        <dbReference type="ARBA" id="ARBA00022833"/>
    </source>
</evidence>
<organism evidence="14 15">
    <name type="scientific">Ephemerocybe angulata</name>
    <dbReference type="NCBI Taxonomy" id="980116"/>
    <lineage>
        <taxon>Eukaryota</taxon>
        <taxon>Fungi</taxon>
        <taxon>Dikarya</taxon>
        <taxon>Basidiomycota</taxon>
        <taxon>Agaricomycotina</taxon>
        <taxon>Agaricomycetes</taxon>
        <taxon>Agaricomycetidae</taxon>
        <taxon>Agaricales</taxon>
        <taxon>Agaricineae</taxon>
        <taxon>Psathyrellaceae</taxon>
        <taxon>Ephemerocybe</taxon>
    </lineage>
</organism>
<evidence type="ECO:0000313" key="15">
    <source>
        <dbReference type="Proteomes" id="UP000521943"/>
    </source>
</evidence>
<dbReference type="Gene3D" id="2.60.11.10">
    <property type="entry name" value="Cytochrome c oxidase, subunit Vb"/>
    <property type="match status" value="1"/>
</dbReference>
<evidence type="ECO:0000256" key="12">
    <source>
        <dbReference type="SAM" id="MobiDB-lite"/>
    </source>
</evidence>
<evidence type="ECO:0000256" key="4">
    <source>
        <dbReference type="ARBA" id="ARBA00022792"/>
    </source>
</evidence>
<gene>
    <name evidence="14" type="ORF">DFP72DRAFT_989535</name>
</gene>
<dbReference type="InterPro" id="IPR002124">
    <property type="entry name" value="Cyt_c_oxidase_su5b"/>
</dbReference>
<dbReference type="GO" id="GO:0045277">
    <property type="term" value="C:respiratory chain complex IV"/>
    <property type="evidence" value="ECO:0007669"/>
    <property type="project" value="InterPro"/>
</dbReference>
<keyword evidence="7" id="KW-0496">Mitochondrion</keyword>
<dbReference type="PANTHER" id="PTHR10122">
    <property type="entry name" value="CYTOCHROME C OXIDASE SUBUNIT 5B, MITOCHONDRIAL"/>
    <property type="match status" value="1"/>
</dbReference>
<feature type="binding site" evidence="11">
    <location>
        <position position="130"/>
    </location>
    <ligand>
        <name>Zn(2+)</name>
        <dbReference type="ChEBI" id="CHEBI:29105"/>
    </ligand>
</feature>
<keyword evidence="3 11" id="KW-0479">Metal-binding</keyword>